<protein>
    <submittedName>
        <fullName evidence="2">Uncharacterized protein</fullName>
    </submittedName>
</protein>
<dbReference type="AlphaFoldDB" id="A0A397KWQ6"/>
<dbReference type="EMBL" id="KZ865261">
    <property type="protein sequence ID" value="RIA04806.1"/>
    <property type="molecule type" value="Genomic_DNA"/>
</dbReference>
<organism evidence="2">
    <name type="scientific">Brassica campestris</name>
    <name type="common">Field mustard</name>
    <dbReference type="NCBI Taxonomy" id="3711"/>
    <lineage>
        <taxon>Eukaryota</taxon>
        <taxon>Viridiplantae</taxon>
        <taxon>Streptophyta</taxon>
        <taxon>Embryophyta</taxon>
        <taxon>Tracheophyta</taxon>
        <taxon>Spermatophyta</taxon>
        <taxon>Magnoliopsida</taxon>
        <taxon>eudicotyledons</taxon>
        <taxon>Gunneridae</taxon>
        <taxon>Pentapetalae</taxon>
        <taxon>rosids</taxon>
        <taxon>malvids</taxon>
        <taxon>Brassicales</taxon>
        <taxon>Brassicaceae</taxon>
        <taxon>Brassiceae</taxon>
        <taxon>Brassica</taxon>
    </lineage>
</organism>
<evidence type="ECO:0000313" key="2">
    <source>
        <dbReference type="EMBL" id="RIA04806.1"/>
    </source>
</evidence>
<feature type="compositionally biased region" description="Basic and acidic residues" evidence="1">
    <location>
        <begin position="49"/>
        <end position="67"/>
    </location>
</feature>
<proteinExistence type="predicted"/>
<sequence length="345" mass="38955">MGPKTRGGMVRRSRRSQGLEAETEFIEITRKSTKMRKLNKGKEVAIEEENIEIRQESADEVPTKVSEDVNEADGDGDGDDPHVEIEVENVIAEEQSQSENGVTEEPSQPREADMEAENGVTQEPSQPREADMEPENGFTQEPSQSREADMEPENGVTQEPSQPREADIETENGISGAEASPSDGKQKKKRGPTKMRKVAKDHQEKVSVSFTELGEHVGPGSVTLSSFLGPLVREHVTVLLDDWRNLDKQTKDTLWEEIQARFDLKEEWQKDSVFKQMGCLWRSGKSRLVSQLRNAKSSTERAALKPSNIRSVQVWSAWVKSRTSSVFKVKYTEHLVFKCLLRRFD</sequence>
<feature type="compositionally biased region" description="Basic residues" evidence="1">
    <location>
        <begin position="186"/>
        <end position="197"/>
    </location>
</feature>
<dbReference type="PANTHER" id="PTHR33499:SF11">
    <property type="entry name" value="NO APICAL MERISTEM-ASSOCIATED C-TERMINAL DOMAIN-CONTAINING PROTEIN"/>
    <property type="match status" value="1"/>
</dbReference>
<gene>
    <name evidence="2" type="ORF">BRARA_K00923</name>
</gene>
<feature type="region of interest" description="Disordered" evidence="1">
    <location>
        <begin position="49"/>
        <end position="203"/>
    </location>
</feature>
<feature type="compositionally biased region" description="Acidic residues" evidence="1">
    <location>
        <begin position="68"/>
        <end position="78"/>
    </location>
</feature>
<feature type="region of interest" description="Disordered" evidence="1">
    <location>
        <begin position="1"/>
        <end position="21"/>
    </location>
</feature>
<name>A0A397KWQ6_BRACM</name>
<evidence type="ECO:0000256" key="1">
    <source>
        <dbReference type="SAM" id="MobiDB-lite"/>
    </source>
</evidence>
<accession>A0A397KWQ6</accession>
<dbReference type="Proteomes" id="UP000264353">
    <property type="component" value="Unassembled WGS sequence"/>
</dbReference>
<dbReference type="PANTHER" id="PTHR33499">
    <property type="entry name" value="OS12G0282400 PROTEIN-RELATED"/>
    <property type="match status" value="1"/>
</dbReference>
<reference evidence="2" key="1">
    <citation type="submission" date="2018-06" db="EMBL/GenBank/DDBJ databases">
        <title>WGS assembly of Brassica rapa FPsc.</title>
        <authorList>
            <person name="Bowman J."/>
            <person name="Kohchi T."/>
            <person name="Yamato K."/>
            <person name="Jenkins J."/>
            <person name="Shu S."/>
            <person name="Ishizaki K."/>
            <person name="Yamaoka S."/>
            <person name="Nishihama R."/>
            <person name="Nakamura Y."/>
            <person name="Berger F."/>
            <person name="Adam C."/>
            <person name="Aki S."/>
            <person name="Althoff F."/>
            <person name="Araki T."/>
            <person name="Arteaga-Vazquez M."/>
            <person name="Balasubrmanian S."/>
            <person name="Bauer D."/>
            <person name="Boehm C."/>
            <person name="Briginshaw L."/>
            <person name="Caballero-Perez J."/>
            <person name="Catarino B."/>
            <person name="Chen F."/>
            <person name="Chiyoda S."/>
            <person name="Chovatia M."/>
            <person name="Davies K."/>
            <person name="Delmans M."/>
            <person name="Demura T."/>
            <person name="Dierschke T."/>
            <person name="Dolan L."/>
            <person name="Dorantes-Acosta A."/>
            <person name="Eklund D."/>
            <person name="Florent S."/>
            <person name="Flores-Sandoval E."/>
            <person name="Fujiyama A."/>
            <person name="Fukuzawa H."/>
            <person name="Galik B."/>
            <person name="Grimanelli D."/>
            <person name="Grimwood J."/>
            <person name="Grossniklaus U."/>
            <person name="Hamada T."/>
            <person name="Haseloff J."/>
            <person name="Hetherington A."/>
            <person name="Higo A."/>
            <person name="Hirakawa Y."/>
            <person name="Hundley H."/>
            <person name="Ikeda Y."/>
            <person name="Inoue K."/>
            <person name="Inoue S."/>
            <person name="Ishida S."/>
            <person name="Jia Q."/>
            <person name="Kakita M."/>
            <person name="Kanazawa T."/>
            <person name="Kawai Y."/>
            <person name="Kawashima T."/>
            <person name="Kennedy M."/>
            <person name="Kinose K."/>
            <person name="Kinoshita T."/>
            <person name="Kohara Y."/>
            <person name="Koide E."/>
            <person name="Komatsu K."/>
            <person name="Kopischke S."/>
            <person name="Kubo M."/>
            <person name="Kyozuka J."/>
            <person name="Lagercrantz U."/>
            <person name="Lin S."/>
            <person name="Lindquist E."/>
            <person name="Lipzen A."/>
            <person name="Lu C."/>
            <person name="Luna E."/>
            <person name="Martienssen R."/>
            <person name="Minamino N."/>
            <person name="Mizutani M."/>
            <person name="Mizutani M."/>
            <person name="Mochizuki N."/>
            <person name="Monte I."/>
            <person name="Mosher R."/>
            <person name="Nagasaki H."/>
            <person name="Nakagami H."/>
            <person name="Naramoto S."/>
            <person name="Nishitani K."/>
            <person name="Ohtani M."/>
            <person name="Okamoto T."/>
            <person name="Okumura M."/>
            <person name="Phillips J."/>
            <person name="Pollak B."/>
            <person name="Reinders A."/>
            <person name="Roevekamp M."/>
            <person name="Sano R."/>
            <person name="Sawa S."/>
            <person name="Schmid M."/>
            <person name="Shirakawa M."/>
            <person name="Solano R."/>
            <person name="Spunde A."/>
            <person name="Suetsugu N."/>
            <person name="Sugano S."/>
            <person name="Sugiyama A."/>
            <person name="Sun R."/>
            <person name="Suzuki Y."/>
            <person name="Takenaka M."/>
            <person name="Takezawa D."/>
            <person name="Tomogane H."/>
            <person name="Tsuzuki M."/>
            <person name="Ueda T."/>
            <person name="Umeda M."/>
            <person name="Ward J."/>
            <person name="Watanabe Y."/>
            <person name="Yazaki K."/>
            <person name="Yokoyama R."/>
            <person name="Yoshitake Y."/>
            <person name="Yotsui I."/>
            <person name="Zachgo S."/>
            <person name="Schmutz J."/>
        </authorList>
    </citation>
    <scope>NUCLEOTIDE SEQUENCE [LARGE SCALE GENOMIC DNA]</scope>
</reference>